<evidence type="ECO:0000313" key="2">
    <source>
        <dbReference type="Proteomes" id="UP000516173"/>
    </source>
</evidence>
<name>A0A7G1KNW6_9NOCA</name>
<dbReference type="AlphaFoldDB" id="A0A7G1KNW6"/>
<dbReference type="Proteomes" id="UP000516173">
    <property type="component" value="Chromosome"/>
</dbReference>
<reference evidence="1 2" key="1">
    <citation type="submission" date="2020-08" db="EMBL/GenBank/DDBJ databases">
        <title>Genome Sequencing of Nocardia wallacei strain FMUON74 and assembly.</title>
        <authorList>
            <person name="Toyokawa M."/>
            <person name="Uesaka K."/>
        </authorList>
    </citation>
    <scope>NUCLEOTIDE SEQUENCE [LARGE SCALE GENOMIC DNA]</scope>
    <source>
        <strain evidence="1 2">FMUON74</strain>
    </source>
</reference>
<dbReference type="KEGG" id="nwl:NWFMUON74_42930"/>
<keyword evidence="2" id="KW-1185">Reference proteome</keyword>
<dbReference type="Gene3D" id="3.30.565.10">
    <property type="entry name" value="Histidine kinase-like ATPase, C-terminal domain"/>
    <property type="match status" value="1"/>
</dbReference>
<dbReference type="EMBL" id="AP023396">
    <property type="protein sequence ID" value="BCK56521.1"/>
    <property type="molecule type" value="Genomic_DNA"/>
</dbReference>
<proteinExistence type="predicted"/>
<organism evidence="1 2">
    <name type="scientific">Nocardia wallacei</name>
    <dbReference type="NCBI Taxonomy" id="480035"/>
    <lineage>
        <taxon>Bacteria</taxon>
        <taxon>Bacillati</taxon>
        <taxon>Actinomycetota</taxon>
        <taxon>Actinomycetes</taxon>
        <taxon>Mycobacteriales</taxon>
        <taxon>Nocardiaceae</taxon>
        <taxon>Nocardia</taxon>
    </lineage>
</organism>
<sequence length="172" mass="18356">MDLKANGWRNGRGPRVPAGFTGWEERQVSMSEWVSRSPVQTSSVGIRVPADLNQLTMLRALAETVALIADFALDEVTDIRVALDEIATALIAEAVPDSEIDCAFAADDAAMTVRVSGLAAVDDALDEDGFGWHVLQTITNSITARTESFDADGNGYPVVVEFTRARGEADGG</sequence>
<dbReference type="InterPro" id="IPR036890">
    <property type="entry name" value="HATPase_C_sf"/>
</dbReference>
<gene>
    <name evidence="1" type="ORF">NWFMUON74_42930</name>
</gene>
<evidence type="ECO:0008006" key="3">
    <source>
        <dbReference type="Google" id="ProtNLM"/>
    </source>
</evidence>
<evidence type="ECO:0000313" key="1">
    <source>
        <dbReference type="EMBL" id="BCK56521.1"/>
    </source>
</evidence>
<protein>
    <recommendedName>
        <fullName evidence="3">Anti-sigma factor</fullName>
    </recommendedName>
</protein>
<accession>A0A7G1KNW6</accession>